<dbReference type="Pfam" id="PF12697">
    <property type="entry name" value="Abhydrolase_6"/>
    <property type="match status" value="1"/>
</dbReference>
<keyword evidence="3" id="KW-0614">Plasmid</keyword>
<dbReference type="PANTHER" id="PTHR42886:SF29">
    <property type="entry name" value="PUMMELIG, ISOFORM A"/>
    <property type="match status" value="1"/>
</dbReference>
<organism evidence="3 4">
    <name type="scientific">Haloterrigena salifodinae</name>
    <dbReference type="NCBI Taxonomy" id="2675099"/>
    <lineage>
        <taxon>Archaea</taxon>
        <taxon>Methanobacteriati</taxon>
        <taxon>Methanobacteriota</taxon>
        <taxon>Stenosarchaea group</taxon>
        <taxon>Halobacteria</taxon>
        <taxon>Halobacteriales</taxon>
        <taxon>Natrialbaceae</taxon>
        <taxon>Haloterrigena</taxon>
    </lineage>
</organism>
<keyword evidence="3" id="KW-0378">Hydrolase</keyword>
<dbReference type="SUPFAM" id="SSF53474">
    <property type="entry name" value="alpha/beta-Hydrolases"/>
    <property type="match status" value="1"/>
</dbReference>
<keyword evidence="4" id="KW-1185">Reference proteome</keyword>
<dbReference type="EMBL" id="CP069190">
    <property type="protein sequence ID" value="QRV17497.1"/>
    <property type="molecule type" value="Genomic_DNA"/>
</dbReference>
<proteinExistence type="predicted"/>
<dbReference type="KEGG" id="hsal:JMJ58_21935"/>
<dbReference type="AlphaFoldDB" id="A0A8T8E753"/>
<accession>A0A8T8E753</accession>
<dbReference type="InterPro" id="IPR000073">
    <property type="entry name" value="AB_hydrolase_1"/>
</dbReference>
<dbReference type="InterPro" id="IPR029058">
    <property type="entry name" value="AB_hydrolase_fold"/>
</dbReference>
<dbReference type="GO" id="GO:0016787">
    <property type="term" value="F:hydrolase activity"/>
    <property type="evidence" value="ECO:0007669"/>
    <property type="project" value="UniProtKB-KW"/>
</dbReference>
<evidence type="ECO:0000313" key="4">
    <source>
        <dbReference type="Proteomes" id="UP000637819"/>
    </source>
</evidence>
<dbReference type="RefSeq" id="WP_204749527.1">
    <property type="nucleotide sequence ID" value="NZ_CP069190.1"/>
</dbReference>
<dbReference type="Gene3D" id="3.40.50.1820">
    <property type="entry name" value="alpha/beta hydrolase"/>
    <property type="match status" value="1"/>
</dbReference>
<geneLocation type="plasmid" evidence="3 4">
    <name>pHTS171</name>
</geneLocation>
<evidence type="ECO:0000256" key="1">
    <source>
        <dbReference type="SAM" id="MobiDB-lite"/>
    </source>
</evidence>
<feature type="domain" description="AB hydrolase-1" evidence="2">
    <location>
        <begin position="35"/>
        <end position="253"/>
    </location>
</feature>
<dbReference type="Proteomes" id="UP000637819">
    <property type="component" value="Plasmid pHTS171"/>
</dbReference>
<protein>
    <submittedName>
        <fullName evidence="3">Alpha/beta hydrolase</fullName>
    </submittedName>
</protein>
<dbReference type="PANTHER" id="PTHR42886">
    <property type="entry name" value="RE40534P-RELATED"/>
    <property type="match status" value="1"/>
</dbReference>
<sequence>MAEATPPDTGEEMETVTSADGTEIAFERTGSGPPLVLVHGGVCDHRFWELSDVRATFADHCTVYAMDCRGVGESGDITERSSAGQPEADASGDADEYDLEREFEDVATVVEAIDKPVTLLGHSSGALLSLEAALRTDNLHKLILYEPPITFDDRELYSDEVLAEMEQLLDDGENEQVVVLFLQEIAQSTPKEIDAQRSAPDWQDLVDAAHVWPRSLAAVGEYEFNAARFADMTTPTLLLSGGESPPFLKDATGPIHDTLPNSQIGTFDEHAHEAMLTTTDRFTEEVLSFIRGEN</sequence>
<reference evidence="3 4" key="1">
    <citation type="submission" date="2021-01" db="EMBL/GenBank/DDBJ databases">
        <title>Genome Sequence and Methylation Pattern of Haloterrigena salifodinae BOL5-1, An Extremely Halophilic Archaeon from a Bolivian Salt Mine.</title>
        <authorList>
            <person name="DasSarma P."/>
            <person name="Anton B.P."/>
            <person name="DasSarma S.L."/>
            <person name="von Ehrenheim H.A.L."/>
            <person name="Martinez F.L."/>
            <person name="Guzman D."/>
            <person name="Roberts R.J."/>
            <person name="DasSarma S."/>
        </authorList>
    </citation>
    <scope>NUCLEOTIDE SEQUENCE [LARGE SCALE GENOMIC DNA]</scope>
    <source>
        <strain evidence="3 4">BOL5-1</strain>
        <plasmid evidence="3 4">pHTS171</plasmid>
    </source>
</reference>
<dbReference type="GeneID" id="62877845"/>
<evidence type="ECO:0000313" key="3">
    <source>
        <dbReference type="EMBL" id="QRV17497.1"/>
    </source>
</evidence>
<name>A0A8T8E753_9EURY</name>
<evidence type="ECO:0000259" key="2">
    <source>
        <dbReference type="Pfam" id="PF12697"/>
    </source>
</evidence>
<gene>
    <name evidence="3" type="ORF">JMJ58_21935</name>
</gene>
<dbReference type="OrthoDB" id="7531at2157"/>
<feature type="region of interest" description="Disordered" evidence="1">
    <location>
        <begin position="75"/>
        <end position="95"/>
    </location>
</feature>